<dbReference type="PROSITE" id="PS00107">
    <property type="entry name" value="PROTEIN_KINASE_ATP"/>
    <property type="match status" value="1"/>
</dbReference>
<dbReference type="InterPro" id="IPR017441">
    <property type="entry name" value="Protein_kinase_ATP_BS"/>
</dbReference>
<keyword evidence="4" id="KW-0418">Kinase</keyword>
<dbReference type="InterPro" id="IPR020635">
    <property type="entry name" value="Tyr_kinase_cat_dom"/>
</dbReference>
<gene>
    <name evidence="12" type="ORF">ABMA28_013389</name>
</gene>
<keyword evidence="3 8" id="KW-0547">Nucleotide-binding</keyword>
<evidence type="ECO:0000256" key="9">
    <source>
        <dbReference type="SAM" id="MobiDB-lite"/>
    </source>
</evidence>
<keyword evidence="10" id="KW-0472">Membrane</keyword>
<feature type="binding site" evidence="8">
    <location>
        <position position="264"/>
    </location>
    <ligand>
        <name>ATP</name>
        <dbReference type="ChEBI" id="CHEBI:30616"/>
    </ligand>
</feature>
<feature type="region of interest" description="Disordered" evidence="9">
    <location>
        <begin position="1"/>
        <end position="47"/>
    </location>
</feature>
<dbReference type="PROSITE" id="PS00109">
    <property type="entry name" value="PROTEIN_KINASE_TYR"/>
    <property type="match status" value="1"/>
</dbReference>
<accession>A0ABD0TI49</accession>
<keyword evidence="10" id="KW-0812">Transmembrane</keyword>
<dbReference type="InterPro" id="IPR008266">
    <property type="entry name" value="Tyr_kinase_AS"/>
</dbReference>
<protein>
    <recommendedName>
        <fullName evidence="11">Protein kinase domain-containing protein</fullName>
    </recommendedName>
</protein>
<evidence type="ECO:0000256" key="8">
    <source>
        <dbReference type="PROSITE-ProRule" id="PRU10141"/>
    </source>
</evidence>
<keyword evidence="2" id="KW-0808">Transferase</keyword>
<dbReference type="Gene3D" id="1.10.510.10">
    <property type="entry name" value="Transferase(Phosphotransferase) domain 1"/>
    <property type="match status" value="1"/>
</dbReference>
<dbReference type="PRINTS" id="PR00109">
    <property type="entry name" value="TYRKINASE"/>
</dbReference>
<evidence type="ECO:0000256" key="5">
    <source>
        <dbReference type="ARBA" id="ARBA00022840"/>
    </source>
</evidence>
<dbReference type="FunFam" id="1.10.510.10:FF:000554">
    <property type="entry name" value="Predicted protein"/>
    <property type="match status" value="1"/>
</dbReference>
<evidence type="ECO:0000256" key="4">
    <source>
        <dbReference type="ARBA" id="ARBA00022777"/>
    </source>
</evidence>
<dbReference type="InterPro" id="IPR050122">
    <property type="entry name" value="RTK"/>
</dbReference>
<dbReference type="SMART" id="SM00219">
    <property type="entry name" value="TyrKc"/>
    <property type="match status" value="1"/>
</dbReference>
<evidence type="ECO:0000256" key="1">
    <source>
        <dbReference type="ARBA" id="ARBA00004167"/>
    </source>
</evidence>
<feature type="transmembrane region" description="Helical" evidence="10">
    <location>
        <begin position="160"/>
        <end position="184"/>
    </location>
</feature>
<feature type="domain" description="Protein kinase" evidence="11">
    <location>
        <begin position="233"/>
        <end position="499"/>
    </location>
</feature>
<comment type="caution">
    <text evidence="12">The sequence shown here is derived from an EMBL/GenBank/DDBJ whole genome shotgun (WGS) entry which is preliminary data.</text>
</comment>
<evidence type="ECO:0000256" key="7">
    <source>
        <dbReference type="ARBA" id="ARBA00051243"/>
    </source>
</evidence>
<dbReference type="GO" id="GO:0004714">
    <property type="term" value="F:transmembrane receptor protein tyrosine kinase activity"/>
    <property type="evidence" value="ECO:0007669"/>
    <property type="project" value="UniProtKB-EC"/>
</dbReference>
<dbReference type="InterPro" id="IPR000719">
    <property type="entry name" value="Prot_kinase_dom"/>
</dbReference>
<dbReference type="PANTHER" id="PTHR24416:SF619">
    <property type="entry name" value="TYROSINE-PROTEIN KINASE TRANSMEMBRANE RECEPTOR ROR-LIKE PROTEIN"/>
    <property type="match status" value="1"/>
</dbReference>
<evidence type="ECO:0000256" key="10">
    <source>
        <dbReference type="SAM" id="Phobius"/>
    </source>
</evidence>
<comment type="subcellular location">
    <subcellularLocation>
        <location evidence="1">Membrane</location>
        <topology evidence="1">Single-pass membrane protein</topology>
    </subcellularLocation>
</comment>
<feature type="region of interest" description="Disordered" evidence="9">
    <location>
        <begin position="514"/>
        <end position="561"/>
    </location>
</feature>
<feature type="compositionally biased region" description="Basic and acidic residues" evidence="9">
    <location>
        <begin position="12"/>
        <end position="42"/>
    </location>
</feature>
<dbReference type="PROSITE" id="PS50011">
    <property type="entry name" value="PROTEIN_KINASE_DOM"/>
    <property type="match status" value="1"/>
</dbReference>
<evidence type="ECO:0000313" key="12">
    <source>
        <dbReference type="EMBL" id="KAL0849015.1"/>
    </source>
</evidence>
<keyword evidence="5 8" id="KW-0067">ATP-binding</keyword>
<dbReference type="CDD" id="cd00192">
    <property type="entry name" value="PTKc"/>
    <property type="match status" value="1"/>
</dbReference>
<dbReference type="InterPro" id="IPR001245">
    <property type="entry name" value="Ser-Thr/Tyr_kinase_cat_dom"/>
</dbReference>
<dbReference type="Pfam" id="PF07714">
    <property type="entry name" value="PK_Tyr_Ser-Thr"/>
    <property type="match status" value="1"/>
</dbReference>
<evidence type="ECO:0000256" key="2">
    <source>
        <dbReference type="ARBA" id="ARBA00022679"/>
    </source>
</evidence>
<dbReference type="GO" id="GO:0016020">
    <property type="term" value="C:membrane"/>
    <property type="evidence" value="ECO:0007669"/>
    <property type="project" value="UniProtKB-SubCell"/>
</dbReference>
<organism evidence="12 13">
    <name type="scientific">Loxostege sticticalis</name>
    <name type="common">Beet webworm moth</name>
    <dbReference type="NCBI Taxonomy" id="481309"/>
    <lineage>
        <taxon>Eukaryota</taxon>
        <taxon>Metazoa</taxon>
        <taxon>Ecdysozoa</taxon>
        <taxon>Arthropoda</taxon>
        <taxon>Hexapoda</taxon>
        <taxon>Insecta</taxon>
        <taxon>Pterygota</taxon>
        <taxon>Neoptera</taxon>
        <taxon>Endopterygota</taxon>
        <taxon>Lepidoptera</taxon>
        <taxon>Glossata</taxon>
        <taxon>Ditrysia</taxon>
        <taxon>Pyraloidea</taxon>
        <taxon>Crambidae</taxon>
        <taxon>Pyraustinae</taxon>
        <taxon>Loxostege</taxon>
    </lineage>
</organism>
<dbReference type="SUPFAM" id="SSF56112">
    <property type="entry name" value="Protein kinase-like (PK-like)"/>
    <property type="match status" value="1"/>
</dbReference>
<dbReference type="GO" id="GO:0005524">
    <property type="term" value="F:ATP binding"/>
    <property type="evidence" value="ECO:0007669"/>
    <property type="project" value="UniProtKB-UniRule"/>
</dbReference>
<dbReference type="PANTHER" id="PTHR24416">
    <property type="entry name" value="TYROSINE-PROTEIN KINASE RECEPTOR"/>
    <property type="match status" value="1"/>
</dbReference>
<keyword evidence="10" id="KW-1133">Transmembrane helix</keyword>
<dbReference type="InterPro" id="IPR011009">
    <property type="entry name" value="Kinase-like_dom_sf"/>
</dbReference>
<evidence type="ECO:0000256" key="6">
    <source>
        <dbReference type="ARBA" id="ARBA00023137"/>
    </source>
</evidence>
<feature type="region of interest" description="Disordered" evidence="9">
    <location>
        <begin position="107"/>
        <end position="132"/>
    </location>
</feature>
<evidence type="ECO:0000259" key="11">
    <source>
        <dbReference type="PROSITE" id="PS50011"/>
    </source>
</evidence>
<evidence type="ECO:0000313" key="13">
    <source>
        <dbReference type="Proteomes" id="UP001549921"/>
    </source>
</evidence>
<evidence type="ECO:0000256" key="3">
    <source>
        <dbReference type="ARBA" id="ARBA00022741"/>
    </source>
</evidence>
<feature type="compositionally biased region" description="Acidic residues" evidence="9">
    <location>
        <begin position="549"/>
        <end position="561"/>
    </location>
</feature>
<reference evidence="12 13" key="1">
    <citation type="submission" date="2024-06" db="EMBL/GenBank/DDBJ databases">
        <title>A chromosome-level genome assembly of beet webworm, Loxostege sticticalis.</title>
        <authorList>
            <person name="Zhang Y."/>
        </authorList>
    </citation>
    <scope>NUCLEOTIDE SEQUENCE [LARGE SCALE GENOMIC DNA]</scope>
    <source>
        <strain evidence="12">AQ028</strain>
        <tissue evidence="12">Male pupae</tissue>
    </source>
</reference>
<dbReference type="Proteomes" id="UP001549921">
    <property type="component" value="Unassembled WGS sequence"/>
</dbReference>
<proteinExistence type="predicted"/>
<sequence>MGTIKRRNHSQVTEKPKGKPRKLRDNGGKRARVAREEAREQAETGTTRKLFKGPCLPQSCFGGVEEVACVPLKNNTTHYCLCTSNGLPPTSDFKCPRSTVPVTPMPIHNIIPPTTSNTSAESRSASPASDEVSKSLVSRDVFADSTGSDSPVAGVNGAGVLLGTVVIGALVFIVLIISVIIFYVRRRIRRVDGKAQPYGVYGAGPTGAGFGANPGAAGEEAGEQVPHIDRNALTFLEEVGEGCFGKVHKGLLRATNGEHIVAIKVLKESVGRSAEEDFVREVSIMSAFRHPNILTLIGVVHREDIGASPWMVFEYMKWGDLAGVLRGSKGGGRPGPHLDEPALLHVGLQVARGMQYLASRHFVHRDLAARNCLVGDNLTVKIADFGMSRDVYTCDYYKMGGERPMPVRWMSPESIVYARFTHESDVWSYGVVLWEIYSRGKQPFYGYNNDGATKRILQGIVLVPPEDCPRFACDLMRACWKTDPRDRIGFDEICRKLEVAAATGGAPVQMRLPIPPPPSQDSAGYLIPNQQPTVDYIRPLPEPDHDTETDSSEEEEEEEYT</sequence>
<comment type="catalytic activity">
    <reaction evidence="7">
        <text>L-tyrosyl-[protein] + ATP = O-phospho-L-tyrosyl-[protein] + ADP + H(+)</text>
        <dbReference type="Rhea" id="RHEA:10596"/>
        <dbReference type="Rhea" id="RHEA-COMP:10136"/>
        <dbReference type="Rhea" id="RHEA-COMP:20101"/>
        <dbReference type="ChEBI" id="CHEBI:15378"/>
        <dbReference type="ChEBI" id="CHEBI:30616"/>
        <dbReference type="ChEBI" id="CHEBI:46858"/>
        <dbReference type="ChEBI" id="CHEBI:61978"/>
        <dbReference type="ChEBI" id="CHEBI:456216"/>
        <dbReference type="EC" id="2.7.10.1"/>
    </reaction>
</comment>
<name>A0ABD0TI49_LOXSC</name>
<dbReference type="EMBL" id="JBEDNZ010000004">
    <property type="protein sequence ID" value="KAL0849015.1"/>
    <property type="molecule type" value="Genomic_DNA"/>
</dbReference>
<dbReference type="AlphaFoldDB" id="A0ABD0TI49"/>
<keyword evidence="6" id="KW-0829">Tyrosine-protein kinase</keyword>
<feature type="compositionally biased region" description="Polar residues" evidence="9">
    <location>
        <begin position="112"/>
        <end position="127"/>
    </location>
</feature>